<evidence type="ECO:0000259" key="5">
    <source>
        <dbReference type="PROSITE" id="PS50977"/>
    </source>
</evidence>
<feature type="domain" description="HTH tetR-type" evidence="5">
    <location>
        <begin position="20"/>
        <end position="80"/>
    </location>
</feature>
<dbReference type="Pfam" id="PF17754">
    <property type="entry name" value="TetR_C_14"/>
    <property type="match status" value="1"/>
</dbReference>
<evidence type="ECO:0000313" key="7">
    <source>
        <dbReference type="Proteomes" id="UP000184111"/>
    </source>
</evidence>
<feature type="DNA-binding region" description="H-T-H motif" evidence="4">
    <location>
        <begin position="43"/>
        <end position="62"/>
    </location>
</feature>
<evidence type="ECO:0000256" key="3">
    <source>
        <dbReference type="ARBA" id="ARBA00023163"/>
    </source>
</evidence>
<dbReference type="SUPFAM" id="SSF46689">
    <property type="entry name" value="Homeodomain-like"/>
    <property type="match status" value="1"/>
</dbReference>
<keyword evidence="1" id="KW-0805">Transcription regulation</keyword>
<keyword evidence="3" id="KW-0804">Transcription</keyword>
<evidence type="ECO:0000256" key="1">
    <source>
        <dbReference type="ARBA" id="ARBA00023015"/>
    </source>
</evidence>
<dbReference type="OrthoDB" id="8688418at2"/>
<dbReference type="PRINTS" id="PR00455">
    <property type="entry name" value="HTHTETR"/>
</dbReference>
<keyword evidence="7" id="KW-1185">Reference proteome</keyword>
<sequence length="203" mass="22821">MNAKETPTAPEMGLRERKKLRTLETIRREAYRLFAAQGYEATTVDQIAAAAEVSPSTFFRYFPTKEDVVLNDEYDPALVEALRARPPGEPIIDSIRHALTDSLGRLIEADHDELLLRTRLGFTDPAIRARSWDEFQRTQDVVAAVISERTGRDPDDLDVHCAAAALIAVSTAVVRHWVQRDGEVDLVALYDRQFALLAEGVRF</sequence>
<dbReference type="STRING" id="310782.SAMN05216499_10947"/>
<dbReference type="Pfam" id="PF00440">
    <property type="entry name" value="TetR_N"/>
    <property type="match status" value="1"/>
</dbReference>
<dbReference type="Gene3D" id="1.10.10.60">
    <property type="entry name" value="Homeodomain-like"/>
    <property type="match status" value="1"/>
</dbReference>
<dbReference type="RefSeq" id="WP_073498594.1">
    <property type="nucleotide sequence ID" value="NZ_FRBI01000009.1"/>
</dbReference>
<dbReference type="PANTHER" id="PTHR30055">
    <property type="entry name" value="HTH-TYPE TRANSCRIPTIONAL REGULATOR RUTR"/>
    <property type="match status" value="1"/>
</dbReference>
<dbReference type="InterPro" id="IPR009057">
    <property type="entry name" value="Homeodomain-like_sf"/>
</dbReference>
<evidence type="ECO:0000256" key="2">
    <source>
        <dbReference type="ARBA" id="ARBA00023125"/>
    </source>
</evidence>
<dbReference type="InterPro" id="IPR001647">
    <property type="entry name" value="HTH_TetR"/>
</dbReference>
<gene>
    <name evidence="6" type="ORF">SAMN05216499_10947</name>
</gene>
<organism evidence="6 7">
    <name type="scientific">Actinacidiphila paucisporea</name>
    <dbReference type="NCBI Taxonomy" id="310782"/>
    <lineage>
        <taxon>Bacteria</taxon>
        <taxon>Bacillati</taxon>
        <taxon>Actinomycetota</taxon>
        <taxon>Actinomycetes</taxon>
        <taxon>Kitasatosporales</taxon>
        <taxon>Streptomycetaceae</taxon>
        <taxon>Actinacidiphila</taxon>
    </lineage>
</organism>
<dbReference type="InterPro" id="IPR036271">
    <property type="entry name" value="Tet_transcr_reg_TetR-rel_C_sf"/>
</dbReference>
<dbReference type="PROSITE" id="PS50977">
    <property type="entry name" value="HTH_TETR_2"/>
    <property type="match status" value="1"/>
</dbReference>
<reference evidence="6 7" key="1">
    <citation type="submission" date="2016-11" db="EMBL/GenBank/DDBJ databases">
        <authorList>
            <person name="Jaros S."/>
            <person name="Januszkiewicz K."/>
            <person name="Wedrychowicz H."/>
        </authorList>
    </citation>
    <scope>NUCLEOTIDE SEQUENCE [LARGE SCALE GENOMIC DNA]</scope>
    <source>
        <strain evidence="6 7">CGMCC 4.2025</strain>
    </source>
</reference>
<dbReference type="AlphaFoldDB" id="A0A1M7GR47"/>
<evidence type="ECO:0000256" key="4">
    <source>
        <dbReference type="PROSITE-ProRule" id="PRU00335"/>
    </source>
</evidence>
<keyword evidence="2 4" id="KW-0238">DNA-binding</keyword>
<dbReference type="Gene3D" id="1.10.357.10">
    <property type="entry name" value="Tetracycline Repressor, domain 2"/>
    <property type="match status" value="1"/>
</dbReference>
<dbReference type="GO" id="GO:0000976">
    <property type="term" value="F:transcription cis-regulatory region binding"/>
    <property type="evidence" value="ECO:0007669"/>
    <property type="project" value="TreeGrafter"/>
</dbReference>
<name>A0A1M7GR47_9ACTN</name>
<evidence type="ECO:0000313" key="6">
    <source>
        <dbReference type="EMBL" id="SHM18726.1"/>
    </source>
</evidence>
<accession>A0A1M7GR47</accession>
<protein>
    <submittedName>
        <fullName evidence="6">Transcriptional regulator, TetR family</fullName>
    </submittedName>
</protein>
<dbReference type="InterPro" id="IPR041347">
    <property type="entry name" value="MftR_C"/>
</dbReference>
<dbReference type="GO" id="GO:0003700">
    <property type="term" value="F:DNA-binding transcription factor activity"/>
    <property type="evidence" value="ECO:0007669"/>
    <property type="project" value="TreeGrafter"/>
</dbReference>
<dbReference type="PANTHER" id="PTHR30055:SF234">
    <property type="entry name" value="HTH-TYPE TRANSCRIPTIONAL REGULATOR BETI"/>
    <property type="match status" value="1"/>
</dbReference>
<dbReference type="Proteomes" id="UP000184111">
    <property type="component" value="Unassembled WGS sequence"/>
</dbReference>
<dbReference type="EMBL" id="FRBI01000009">
    <property type="protein sequence ID" value="SHM18726.1"/>
    <property type="molecule type" value="Genomic_DNA"/>
</dbReference>
<dbReference type="SUPFAM" id="SSF48498">
    <property type="entry name" value="Tetracyclin repressor-like, C-terminal domain"/>
    <property type="match status" value="1"/>
</dbReference>
<dbReference type="InterPro" id="IPR050109">
    <property type="entry name" value="HTH-type_TetR-like_transc_reg"/>
</dbReference>
<proteinExistence type="predicted"/>